<evidence type="ECO:0000313" key="2">
    <source>
        <dbReference type="EMBL" id="RKG72684.1"/>
    </source>
</evidence>
<protein>
    <submittedName>
        <fullName evidence="2">Recombinase family protein</fullName>
    </submittedName>
</protein>
<proteinExistence type="predicted"/>
<accession>A0A3A8HYS8</accession>
<dbReference type="AlphaFoldDB" id="A0A3A8HYS8"/>
<name>A0A3A8HYS8_9BACT</name>
<dbReference type="Proteomes" id="UP000268094">
    <property type="component" value="Unassembled WGS sequence"/>
</dbReference>
<dbReference type="EMBL" id="RAVZ01000451">
    <property type="protein sequence ID" value="RKG72684.1"/>
    <property type="molecule type" value="Genomic_DNA"/>
</dbReference>
<dbReference type="InterPro" id="IPR006119">
    <property type="entry name" value="Resolv_N"/>
</dbReference>
<dbReference type="InterPro" id="IPR036162">
    <property type="entry name" value="Resolvase-like_N_sf"/>
</dbReference>
<dbReference type="GO" id="GO:0003677">
    <property type="term" value="F:DNA binding"/>
    <property type="evidence" value="ECO:0007669"/>
    <property type="project" value="InterPro"/>
</dbReference>
<comment type="caution">
    <text evidence="2">The sequence shown here is derived from an EMBL/GenBank/DDBJ whole genome shotgun (WGS) entry which is preliminary data.</text>
</comment>
<dbReference type="SUPFAM" id="SSF53041">
    <property type="entry name" value="Resolvase-like"/>
    <property type="match status" value="1"/>
</dbReference>
<sequence length="105" mass="11643">MVYLVPLTVDKLDQPTEVRLELDRLGVKVIFLQEGWLDTTVPVRSLLVAVFGWVAEQERHRLIERTKAGLDRARAQGKRLGRPLASPVRTVVWATAPGSLGPTGC</sequence>
<organism evidence="2 3">
    <name type="scientific">Corallococcus terminator</name>
    <dbReference type="NCBI Taxonomy" id="2316733"/>
    <lineage>
        <taxon>Bacteria</taxon>
        <taxon>Pseudomonadati</taxon>
        <taxon>Myxococcota</taxon>
        <taxon>Myxococcia</taxon>
        <taxon>Myxococcales</taxon>
        <taxon>Cystobacterineae</taxon>
        <taxon>Myxococcaceae</taxon>
        <taxon>Corallococcus</taxon>
    </lineage>
</organism>
<evidence type="ECO:0000259" key="1">
    <source>
        <dbReference type="PROSITE" id="PS51736"/>
    </source>
</evidence>
<reference evidence="3" key="1">
    <citation type="submission" date="2018-09" db="EMBL/GenBank/DDBJ databases">
        <authorList>
            <person name="Livingstone P.G."/>
            <person name="Whitworth D.E."/>
        </authorList>
    </citation>
    <scope>NUCLEOTIDE SEQUENCE [LARGE SCALE GENOMIC DNA]</scope>
    <source>
        <strain evidence="3">CA054A</strain>
    </source>
</reference>
<keyword evidence="3" id="KW-1185">Reference proteome</keyword>
<dbReference type="GO" id="GO:0000150">
    <property type="term" value="F:DNA strand exchange activity"/>
    <property type="evidence" value="ECO:0007669"/>
    <property type="project" value="InterPro"/>
</dbReference>
<dbReference type="Pfam" id="PF00239">
    <property type="entry name" value="Resolvase"/>
    <property type="match status" value="1"/>
</dbReference>
<feature type="domain" description="Resolvase/invertase-type recombinase catalytic" evidence="1">
    <location>
        <begin position="1"/>
        <end position="77"/>
    </location>
</feature>
<dbReference type="PROSITE" id="PS51736">
    <property type="entry name" value="RECOMBINASES_3"/>
    <property type="match status" value="1"/>
</dbReference>
<evidence type="ECO:0000313" key="3">
    <source>
        <dbReference type="Proteomes" id="UP000268094"/>
    </source>
</evidence>
<dbReference type="Gene3D" id="3.40.50.1390">
    <property type="entry name" value="Resolvase, N-terminal catalytic domain"/>
    <property type="match status" value="1"/>
</dbReference>
<gene>
    <name evidence="2" type="ORF">D7V88_37760</name>
</gene>